<sequence length="106" mass="11897">MRRLPLLMVIASVLAGLGVVQMTFLIGQAAYRAVSWSNESRALRREIDGLRRDVRTLQDMRARTFDGNYLRDLARCQGFVETSERVVVDEAAKVPQQGNCEPMASP</sequence>
<gene>
    <name evidence="2" type="ORF">DES52_11953</name>
</gene>
<dbReference type="AlphaFoldDB" id="A0A318S4G4"/>
<evidence type="ECO:0008006" key="4">
    <source>
        <dbReference type="Google" id="ProtNLM"/>
    </source>
</evidence>
<dbReference type="EMBL" id="QJSX01000019">
    <property type="protein sequence ID" value="PYE50032.1"/>
    <property type="molecule type" value="Genomic_DNA"/>
</dbReference>
<dbReference type="OrthoDB" id="69332at2"/>
<feature type="coiled-coil region" evidence="1">
    <location>
        <begin position="33"/>
        <end position="60"/>
    </location>
</feature>
<protein>
    <recommendedName>
        <fullName evidence="4">Cell division protein FtsB</fullName>
    </recommendedName>
</protein>
<evidence type="ECO:0000313" key="3">
    <source>
        <dbReference type="Proteomes" id="UP000248326"/>
    </source>
</evidence>
<accession>A0A318S4G4</accession>
<comment type="caution">
    <text evidence="2">The sequence shown here is derived from an EMBL/GenBank/DDBJ whole genome shotgun (WGS) entry which is preliminary data.</text>
</comment>
<dbReference type="RefSeq" id="WP_110888487.1">
    <property type="nucleotide sequence ID" value="NZ_QJSX01000019.1"/>
</dbReference>
<evidence type="ECO:0000256" key="1">
    <source>
        <dbReference type="SAM" id="Coils"/>
    </source>
</evidence>
<evidence type="ECO:0000313" key="2">
    <source>
        <dbReference type="EMBL" id="PYE50032.1"/>
    </source>
</evidence>
<keyword evidence="3" id="KW-1185">Reference proteome</keyword>
<proteinExistence type="predicted"/>
<organism evidence="2 3">
    <name type="scientific">Deinococcus yavapaiensis KR-236</name>
    <dbReference type="NCBI Taxonomy" id="694435"/>
    <lineage>
        <taxon>Bacteria</taxon>
        <taxon>Thermotogati</taxon>
        <taxon>Deinococcota</taxon>
        <taxon>Deinococci</taxon>
        <taxon>Deinococcales</taxon>
        <taxon>Deinococcaceae</taxon>
        <taxon>Deinococcus</taxon>
    </lineage>
</organism>
<keyword evidence="1" id="KW-0175">Coiled coil</keyword>
<reference evidence="2 3" key="1">
    <citation type="submission" date="2018-06" db="EMBL/GenBank/DDBJ databases">
        <title>Genomic Encyclopedia of Type Strains, Phase IV (KMG-IV): sequencing the most valuable type-strain genomes for metagenomic binning, comparative biology and taxonomic classification.</title>
        <authorList>
            <person name="Goeker M."/>
        </authorList>
    </citation>
    <scope>NUCLEOTIDE SEQUENCE [LARGE SCALE GENOMIC DNA]</scope>
    <source>
        <strain evidence="2 3">DSM 18048</strain>
    </source>
</reference>
<name>A0A318S4G4_9DEIO</name>
<dbReference type="Proteomes" id="UP000248326">
    <property type="component" value="Unassembled WGS sequence"/>
</dbReference>